<accession>A0A4P9ZJ90</accession>
<proteinExistence type="predicted"/>
<dbReference type="PANTHER" id="PTHR45916:SF1">
    <property type="entry name" value="STRUCTURAL MAINTENANCE OF CHROMOSOMES PROTEIN 5"/>
    <property type="match status" value="1"/>
</dbReference>
<dbReference type="Proteomes" id="UP000268162">
    <property type="component" value="Unassembled WGS sequence"/>
</dbReference>
<evidence type="ECO:0000313" key="3">
    <source>
        <dbReference type="Proteomes" id="UP000268162"/>
    </source>
</evidence>
<dbReference type="GO" id="GO:0005634">
    <property type="term" value="C:nucleus"/>
    <property type="evidence" value="ECO:0007669"/>
    <property type="project" value="TreeGrafter"/>
</dbReference>
<keyword evidence="3" id="KW-1185">Reference proteome</keyword>
<evidence type="ECO:0000313" key="2">
    <source>
        <dbReference type="EMBL" id="RKP33274.1"/>
    </source>
</evidence>
<protein>
    <submittedName>
        <fullName evidence="2">Uncharacterized protein</fullName>
    </submittedName>
</protein>
<organism evidence="2 3">
    <name type="scientific">Dimargaris cristalligena</name>
    <dbReference type="NCBI Taxonomy" id="215637"/>
    <lineage>
        <taxon>Eukaryota</taxon>
        <taxon>Fungi</taxon>
        <taxon>Fungi incertae sedis</taxon>
        <taxon>Zoopagomycota</taxon>
        <taxon>Kickxellomycotina</taxon>
        <taxon>Dimargaritomycetes</taxon>
        <taxon>Dimargaritales</taxon>
        <taxon>Dimargaritaceae</taxon>
        <taxon>Dimargaris</taxon>
    </lineage>
</organism>
<reference evidence="3" key="1">
    <citation type="journal article" date="2018" name="Nat. Microbiol.">
        <title>Leveraging single-cell genomics to expand the fungal tree of life.</title>
        <authorList>
            <person name="Ahrendt S.R."/>
            <person name="Quandt C.A."/>
            <person name="Ciobanu D."/>
            <person name="Clum A."/>
            <person name="Salamov A."/>
            <person name="Andreopoulos B."/>
            <person name="Cheng J.F."/>
            <person name="Woyke T."/>
            <person name="Pelin A."/>
            <person name="Henrissat B."/>
            <person name="Reynolds N.K."/>
            <person name="Benny G.L."/>
            <person name="Smith M.E."/>
            <person name="James T.Y."/>
            <person name="Grigoriev I.V."/>
        </authorList>
    </citation>
    <scope>NUCLEOTIDE SEQUENCE [LARGE SCALE GENOMIC DNA]</scope>
    <source>
        <strain evidence="3">RSA 468</strain>
    </source>
</reference>
<name>A0A4P9ZJ90_9FUNG</name>
<dbReference type="EMBL" id="ML004097">
    <property type="protein sequence ID" value="RKP33274.1"/>
    <property type="molecule type" value="Genomic_DNA"/>
</dbReference>
<dbReference type="GO" id="GO:0030915">
    <property type="term" value="C:Smc5-Smc6 complex"/>
    <property type="evidence" value="ECO:0007669"/>
    <property type="project" value="TreeGrafter"/>
</dbReference>
<evidence type="ECO:0000256" key="1">
    <source>
        <dbReference type="ARBA" id="ARBA00023054"/>
    </source>
</evidence>
<dbReference type="PANTHER" id="PTHR45916">
    <property type="entry name" value="STRUCTURAL MAINTENANCE OF CHROMOSOMES PROTEIN 5"/>
    <property type="match status" value="1"/>
</dbReference>
<dbReference type="GO" id="GO:0003697">
    <property type="term" value="F:single-stranded DNA binding"/>
    <property type="evidence" value="ECO:0007669"/>
    <property type="project" value="TreeGrafter"/>
</dbReference>
<sequence>MPSQPLKSTQMRGLYLNTIIGSNGTDKSIVALDLGSNSSIAGHAKDISEFVKHGYGLASIEIDLKGHSGHCNPIKWHIQCDSNSSTWKLNGHASTFEEIQETMWLFCI</sequence>
<gene>
    <name evidence="2" type="ORF">BJ085DRAFT_40523</name>
</gene>
<dbReference type="GO" id="GO:0000724">
    <property type="term" value="P:double-strand break repair via homologous recombination"/>
    <property type="evidence" value="ECO:0007669"/>
    <property type="project" value="TreeGrafter"/>
</dbReference>
<keyword evidence="1" id="KW-0175">Coiled coil</keyword>
<dbReference type="AlphaFoldDB" id="A0A4P9ZJ90"/>
<dbReference type="STRING" id="215637.A0A4P9ZJ90"/>